<evidence type="ECO:0000256" key="1">
    <source>
        <dbReference type="ARBA" id="ARBA00001933"/>
    </source>
</evidence>
<dbReference type="InterPro" id="IPR000192">
    <property type="entry name" value="Aminotrans_V_dom"/>
</dbReference>
<accession>A0A1D7QYD1</accession>
<dbReference type="STRING" id="632773.BBEV_2673"/>
<dbReference type="Gene3D" id="3.40.640.10">
    <property type="entry name" value="Type I PLP-dependent aspartate aminotransferase-like (Major domain)"/>
    <property type="match status" value="1"/>
</dbReference>
<reference evidence="4 5" key="1">
    <citation type="submission" date="2015-08" db="EMBL/GenBank/DDBJ databases">
        <title>The complete genome sequence of Bacillus beveridgei MLTeJB.</title>
        <authorList>
            <person name="Hanson T.E."/>
            <person name="Mesa C."/>
            <person name="Basesman S.M."/>
            <person name="Oremland R.S."/>
        </authorList>
    </citation>
    <scope>NUCLEOTIDE SEQUENCE [LARGE SCALE GENOMIC DNA]</scope>
    <source>
        <strain evidence="4 5">MLTeJB</strain>
    </source>
</reference>
<evidence type="ECO:0000313" key="5">
    <source>
        <dbReference type="Proteomes" id="UP000094463"/>
    </source>
</evidence>
<evidence type="ECO:0000313" key="4">
    <source>
        <dbReference type="EMBL" id="AOM84011.1"/>
    </source>
</evidence>
<dbReference type="GO" id="GO:0031071">
    <property type="term" value="F:cysteine desulfurase activity"/>
    <property type="evidence" value="ECO:0007669"/>
    <property type="project" value="UniProtKB-EC"/>
</dbReference>
<keyword evidence="4" id="KW-0808">Transferase</keyword>
<keyword evidence="2" id="KW-0663">Pyridoxal phosphate</keyword>
<dbReference type="Gene3D" id="1.10.260.50">
    <property type="match status" value="1"/>
</dbReference>
<dbReference type="PIRSF" id="PIRSF005572">
    <property type="entry name" value="NifS"/>
    <property type="match status" value="1"/>
</dbReference>
<protein>
    <submittedName>
        <fullName evidence="4">Cysteine desulfurase</fullName>
        <ecNumber evidence="4">2.8.1.7</ecNumber>
    </submittedName>
</protein>
<dbReference type="AlphaFoldDB" id="A0A1D7QYD1"/>
<dbReference type="InterPro" id="IPR015421">
    <property type="entry name" value="PyrdxlP-dep_Trfase_major"/>
</dbReference>
<evidence type="ECO:0000256" key="2">
    <source>
        <dbReference type="ARBA" id="ARBA00022898"/>
    </source>
</evidence>
<feature type="domain" description="Aminotransferase class V" evidence="3">
    <location>
        <begin position="221"/>
        <end position="357"/>
    </location>
</feature>
<name>A0A1D7QYD1_9BACI</name>
<dbReference type="RefSeq" id="WP_069365932.1">
    <property type="nucleotide sequence ID" value="NZ_CP012502.1"/>
</dbReference>
<sequence length="373" mass="40683">MIYLDCAATTQMTNDAMEAWLYVQRHAFANSNSLHEPGDEAKQILTSSMSRIASLLGAEPGCCHLTSGGTEANGIALRHHWLKRKARFQTPHLITTTVEHPSVSRFFQEKEREGVAVTWLNPDQSGRITPEAVQAALTDRTLLVSVHLVQAETGIMQPVREIGQLLHNQQIAFHVDAVQAFGKIPLDVSKGDPVCDSLSVSAHKIHGPKGTGCLWMIDSEGQKLVQGTVNIAGAAALAEAISPYLEPGEIQRRLSMNRQKREAFLEQLAPFGDRLGVEGTEDEWQLPTVIGMHIAGLQGQKLLTALDRYGIAIATGSACQAGKTDGSVMMQALYPEDLDKRTRFIRISFDSDTAMADLAFAAERILEEGGFQS</sequence>
<dbReference type="PANTHER" id="PTHR11601">
    <property type="entry name" value="CYSTEINE DESULFURYLASE FAMILY MEMBER"/>
    <property type="match status" value="1"/>
</dbReference>
<dbReference type="InterPro" id="IPR015422">
    <property type="entry name" value="PyrdxlP-dep_Trfase_small"/>
</dbReference>
<dbReference type="Gene3D" id="3.90.1150.10">
    <property type="entry name" value="Aspartate Aminotransferase, domain 1"/>
    <property type="match status" value="1"/>
</dbReference>
<evidence type="ECO:0000259" key="3">
    <source>
        <dbReference type="Pfam" id="PF00266"/>
    </source>
</evidence>
<dbReference type="InterPro" id="IPR015424">
    <property type="entry name" value="PyrdxlP-dep_Trfase"/>
</dbReference>
<dbReference type="PANTHER" id="PTHR11601:SF36">
    <property type="entry name" value="CYSTEINE DESULFURASE NIFS-RELATED"/>
    <property type="match status" value="1"/>
</dbReference>
<dbReference type="Pfam" id="PF00266">
    <property type="entry name" value="Aminotran_5"/>
    <property type="match status" value="2"/>
</dbReference>
<dbReference type="InterPro" id="IPR016454">
    <property type="entry name" value="Cysteine_dSase"/>
</dbReference>
<comment type="cofactor">
    <cofactor evidence="1">
        <name>pyridoxal 5'-phosphate</name>
        <dbReference type="ChEBI" id="CHEBI:597326"/>
    </cofactor>
</comment>
<keyword evidence="5" id="KW-1185">Reference proteome</keyword>
<dbReference type="EMBL" id="CP012502">
    <property type="protein sequence ID" value="AOM84011.1"/>
    <property type="molecule type" value="Genomic_DNA"/>
</dbReference>
<proteinExistence type="predicted"/>
<dbReference type="OrthoDB" id="9808002at2"/>
<dbReference type="KEGG" id="bbev:BBEV_2673"/>
<organism evidence="4 5">
    <name type="scientific">Salisediminibacterium beveridgei</name>
    <dbReference type="NCBI Taxonomy" id="632773"/>
    <lineage>
        <taxon>Bacteria</taxon>
        <taxon>Bacillati</taxon>
        <taxon>Bacillota</taxon>
        <taxon>Bacilli</taxon>
        <taxon>Bacillales</taxon>
        <taxon>Bacillaceae</taxon>
        <taxon>Salisediminibacterium</taxon>
    </lineage>
</organism>
<feature type="domain" description="Aminotransferase class V" evidence="3">
    <location>
        <begin position="2"/>
        <end position="219"/>
    </location>
</feature>
<gene>
    <name evidence="4" type="primary">iscS-3</name>
    <name evidence="4" type="ORF">BBEV_2673</name>
</gene>
<dbReference type="EC" id="2.8.1.7" evidence="4"/>
<dbReference type="PATRIC" id="fig|632773.3.peg.2812"/>
<dbReference type="Proteomes" id="UP000094463">
    <property type="component" value="Chromosome"/>
</dbReference>
<dbReference type="SUPFAM" id="SSF53383">
    <property type="entry name" value="PLP-dependent transferases"/>
    <property type="match status" value="1"/>
</dbReference>